<name>A0A917RJ69_9NOCA</name>
<evidence type="ECO:0000256" key="10">
    <source>
        <dbReference type="ARBA" id="ARBA00022840"/>
    </source>
</evidence>
<feature type="domain" description="HAMP" evidence="18">
    <location>
        <begin position="246"/>
        <end position="298"/>
    </location>
</feature>
<keyword evidence="10" id="KW-0067">ATP-binding</keyword>
<dbReference type="SMART" id="SM00304">
    <property type="entry name" value="HAMP"/>
    <property type="match status" value="1"/>
</dbReference>
<evidence type="ECO:0000313" key="20">
    <source>
        <dbReference type="Proteomes" id="UP000638263"/>
    </source>
</evidence>
<comment type="subcellular location">
    <subcellularLocation>
        <location evidence="2">Cell membrane</location>
        <topology evidence="2">Multi-pass membrane protein</topology>
    </subcellularLocation>
</comment>
<dbReference type="GO" id="GO:0000155">
    <property type="term" value="F:phosphorelay sensor kinase activity"/>
    <property type="evidence" value="ECO:0007669"/>
    <property type="project" value="InterPro"/>
</dbReference>
<evidence type="ECO:0000313" key="19">
    <source>
        <dbReference type="EMBL" id="GGL08692.1"/>
    </source>
</evidence>
<dbReference type="CDD" id="cd06225">
    <property type="entry name" value="HAMP"/>
    <property type="match status" value="1"/>
</dbReference>
<feature type="transmembrane region" description="Helical" evidence="16">
    <location>
        <begin position="48"/>
        <end position="71"/>
    </location>
</feature>
<evidence type="ECO:0000256" key="3">
    <source>
        <dbReference type="ARBA" id="ARBA00012438"/>
    </source>
</evidence>
<dbReference type="Pfam" id="PF02518">
    <property type="entry name" value="HATPase_c"/>
    <property type="match status" value="1"/>
</dbReference>
<dbReference type="Gene3D" id="3.30.565.10">
    <property type="entry name" value="Histidine kinase-like ATPase, C-terminal domain"/>
    <property type="match status" value="1"/>
</dbReference>
<comment type="caution">
    <text evidence="19">The sequence shown here is derived from an EMBL/GenBank/DDBJ whole genome shotgun (WGS) entry which is preliminary data.</text>
</comment>
<evidence type="ECO:0000256" key="16">
    <source>
        <dbReference type="SAM" id="Phobius"/>
    </source>
</evidence>
<keyword evidence="9 19" id="KW-0418">Kinase</keyword>
<protein>
    <recommendedName>
        <fullName evidence="14">Sensor histidine kinase MtrB</fullName>
        <ecNumber evidence="3">2.7.13.3</ecNumber>
    </recommendedName>
</protein>
<dbReference type="InterPro" id="IPR047669">
    <property type="entry name" value="MtrAB_MtrB"/>
</dbReference>
<evidence type="ECO:0000256" key="2">
    <source>
        <dbReference type="ARBA" id="ARBA00004651"/>
    </source>
</evidence>
<dbReference type="Pfam" id="PF00512">
    <property type="entry name" value="HisKA"/>
    <property type="match status" value="1"/>
</dbReference>
<dbReference type="EMBL" id="BMMH01000004">
    <property type="protein sequence ID" value="GGL08692.1"/>
    <property type="molecule type" value="Genomic_DNA"/>
</dbReference>
<dbReference type="GO" id="GO:0005524">
    <property type="term" value="F:ATP binding"/>
    <property type="evidence" value="ECO:0007669"/>
    <property type="project" value="UniProtKB-KW"/>
</dbReference>
<evidence type="ECO:0000256" key="5">
    <source>
        <dbReference type="ARBA" id="ARBA00022553"/>
    </source>
</evidence>
<evidence type="ECO:0000256" key="9">
    <source>
        <dbReference type="ARBA" id="ARBA00022777"/>
    </source>
</evidence>
<dbReference type="SUPFAM" id="SSF55874">
    <property type="entry name" value="ATPase domain of HSP90 chaperone/DNA topoisomerase II/histidine kinase"/>
    <property type="match status" value="1"/>
</dbReference>
<evidence type="ECO:0000256" key="4">
    <source>
        <dbReference type="ARBA" id="ARBA00022475"/>
    </source>
</evidence>
<keyword evidence="13 16" id="KW-0472">Membrane</keyword>
<feature type="transmembrane region" description="Helical" evidence="16">
    <location>
        <begin position="226"/>
        <end position="244"/>
    </location>
</feature>
<evidence type="ECO:0000256" key="12">
    <source>
        <dbReference type="ARBA" id="ARBA00023012"/>
    </source>
</evidence>
<keyword evidence="4" id="KW-1003">Cell membrane</keyword>
<evidence type="ECO:0000259" key="18">
    <source>
        <dbReference type="PROSITE" id="PS50885"/>
    </source>
</evidence>
<dbReference type="SMART" id="SM00387">
    <property type="entry name" value="HATPase_c"/>
    <property type="match status" value="1"/>
</dbReference>
<dbReference type="InterPro" id="IPR005467">
    <property type="entry name" value="His_kinase_dom"/>
</dbReference>
<dbReference type="InterPro" id="IPR003594">
    <property type="entry name" value="HATPase_dom"/>
</dbReference>
<dbReference type="CDD" id="cd00082">
    <property type="entry name" value="HisKA"/>
    <property type="match status" value="1"/>
</dbReference>
<keyword evidence="8" id="KW-0547">Nucleotide-binding</keyword>
<sequence>MRDHIGSGAGRKVGGSGRLADVRQALTPVNEWFQHVGKSLGLLWRRSLQLRVIVSTLTLSLIVIMVLGVVLTSQITDRLLDAKIAAGVEEMDRVRNTVETQLTGVHDITSQQQRLTDARESLSNRRDSSRTGGEAGSFDSALSMIGGTPQQVITAGPMTEVPDALRRFVQRNQVSYQFATVADPDGYHGRALIIGSPSAEVPTLEIYLIFPLGNEERSLALMRGTMLVGGVVLLILLAAITALVTRQVVLPIRSAARIAGRFADGRLKERMLVRGDDDIARLAKAFNEMAESLSNQINQLEEFGNLQRRFTSDVSHELRTPLTTVRMAADLIHGSSDDLDPALARSAELLVTELDRFEGLLNDLLEISRHDAGVAELQVESLDVRMCVRAAISTVRHLARDAATEVVIDLPEEPVVAEVDPRRVERVLRNLLANAIDHSEGKPVLIRMRGDTEANALAVVVRDQGVGLRPGEEKLVFSRFWRSDPSRMRRSGGTGLGLSISVEDANLHDGRLEAWGRPGVGASFRLTLPLVRGQKLGKSPLPLEPGMRRAPRPPDGDGDRTSGERVELGPPVTETEPWAPRPAVAPEAAPPASSAPGATADSGTAEPAPAATDVPVPGPDPDTAASTAPESGAAPDGSPESSSGETGTDSDTPTQDPDRGKPGPSDPADGGSVITDSGDQKS</sequence>
<evidence type="ECO:0000256" key="11">
    <source>
        <dbReference type="ARBA" id="ARBA00022989"/>
    </source>
</evidence>
<keyword evidence="20" id="KW-1185">Reference proteome</keyword>
<dbReference type="InterPro" id="IPR036890">
    <property type="entry name" value="HATPase_C_sf"/>
</dbReference>
<dbReference type="InterPro" id="IPR003660">
    <property type="entry name" value="HAMP_dom"/>
</dbReference>
<dbReference type="PANTHER" id="PTHR43547">
    <property type="entry name" value="TWO-COMPONENT HISTIDINE KINASE"/>
    <property type="match status" value="1"/>
</dbReference>
<dbReference type="Gene3D" id="6.10.340.10">
    <property type="match status" value="1"/>
</dbReference>
<dbReference type="SMART" id="SM00388">
    <property type="entry name" value="HisKA"/>
    <property type="match status" value="1"/>
</dbReference>
<reference evidence="19" key="1">
    <citation type="journal article" date="2014" name="Int. J. Syst. Evol. Microbiol.">
        <title>Complete genome sequence of Corynebacterium casei LMG S-19264T (=DSM 44701T), isolated from a smear-ripened cheese.</title>
        <authorList>
            <consortium name="US DOE Joint Genome Institute (JGI-PGF)"/>
            <person name="Walter F."/>
            <person name="Albersmeier A."/>
            <person name="Kalinowski J."/>
            <person name="Ruckert C."/>
        </authorList>
    </citation>
    <scope>NUCLEOTIDE SEQUENCE</scope>
    <source>
        <strain evidence="19">CGMCC 4.3508</strain>
    </source>
</reference>
<accession>A0A917RJ69</accession>
<dbReference type="FunFam" id="3.30.565.10:FF:000013">
    <property type="entry name" value="Two-component sensor histidine kinase"/>
    <property type="match status" value="1"/>
</dbReference>
<dbReference type="NCBIfam" id="NF040691">
    <property type="entry name" value="MtrAB_MtrB"/>
    <property type="match status" value="1"/>
</dbReference>
<feature type="domain" description="Histidine kinase" evidence="17">
    <location>
        <begin position="313"/>
        <end position="532"/>
    </location>
</feature>
<dbReference type="InterPro" id="IPR036097">
    <property type="entry name" value="HisK_dim/P_sf"/>
</dbReference>
<feature type="compositionally biased region" description="Basic and acidic residues" evidence="15">
    <location>
        <begin position="116"/>
        <end position="129"/>
    </location>
</feature>
<feature type="region of interest" description="Disordered" evidence="15">
    <location>
        <begin position="109"/>
        <end position="136"/>
    </location>
</feature>
<dbReference type="InterPro" id="IPR004358">
    <property type="entry name" value="Sig_transdc_His_kin-like_C"/>
</dbReference>
<organism evidence="19 20">
    <name type="scientific">Nocardia jinanensis</name>
    <dbReference type="NCBI Taxonomy" id="382504"/>
    <lineage>
        <taxon>Bacteria</taxon>
        <taxon>Bacillati</taxon>
        <taxon>Actinomycetota</taxon>
        <taxon>Actinomycetes</taxon>
        <taxon>Mycobacteriales</taxon>
        <taxon>Nocardiaceae</taxon>
        <taxon>Nocardia</taxon>
    </lineage>
</organism>
<dbReference type="SUPFAM" id="SSF158472">
    <property type="entry name" value="HAMP domain-like"/>
    <property type="match status" value="1"/>
</dbReference>
<feature type="compositionally biased region" description="Basic and acidic residues" evidence="15">
    <location>
        <begin position="552"/>
        <end position="567"/>
    </location>
</feature>
<dbReference type="Proteomes" id="UP000638263">
    <property type="component" value="Unassembled WGS sequence"/>
</dbReference>
<keyword evidence="6" id="KW-0808">Transferase</keyword>
<dbReference type="AlphaFoldDB" id="A0A917RJ69"/>
<dbReference type="PROSITE" id="PS50885">
    <property type="entry name" value="HAMP"/>
    <property type="match status" value="1"/>
</dbReference>
<dbReference type="SUPFAM" id="SSF47384">
    <property type="entry name" value="Homodimeric domain of signal transducing histidine kinase"/>
    <property type="match status" value="1"/>
</dbReference>
<dbReference type="FunFam" id="1.10.287.130:FF:000010">
    <property type="entry name" value="Two-component sensor histidine kinase"/>
    <property type="match status" value="1"/>
</dbReference>
<comment type="catalytic activity">
    <reaction evidence="1">
        <text>ATP + protein L-histidine = ADP + protein N-phospho-L-histidine.</text>
        <dbReference type="EC" id="2.7.13.3"/>
    </reaction>
</comment>
<keyword evidence="12" id="KW-0902">Two-component regulatory system</keyword>
<evidence type="ECO:0000256" key="1">
    <source>
        <dbReference type="ARBA" id="ARBA00000085"/>
    </source>
</evidence>
<feature type="region of interest" description="Disordered" evidence="15">
    <location>
        <begin position="535"/>
        <end position="682"/>
    </location>
</feature>
<evidence type="ECO:0000256" key="13">
    <source>
        <dbReference type="ARBA" id="ARBA00023136"/>
    </source>
</evidence>
<evidence type="ECO:0000256" key="15">
    <source>
        <dbReference type="SAM" id="MobiDB-lite"/>
    </source>
</evidence>
<dbReference type="InterPro" id="IPR003661">
    <property type="entry name" value="HisK_dim/P_dom"/>
</dbReference>
<dbReference type="Gene3D" id="1.10.287.130">
    <property type="match status" value="1"/>
</dbReference>
<reference evidence="19" key="2">
    <citation type="submission" date="2020-09" db="EMBL/GenBank/DDBJ databases">
        <authorList>
            <person name="Sun Q."/>
            <person name="Zhou Y."/>
        </authorList>
    </citation>
    <scope>NUCLEOTIDE SEQUENCE</scope>
    <source>
        <strain evidence="19">CGMCC 4.3508</strain>
    </source>
</reference>
<dbReference type="GO" id="GO:0005886">
    <property type="term" value="C:plasma membrane"/>
    <property type="evidence" value="ECO:0007669"/>
    <property type="project" value="UniProtKB-SubCell"/>
</dbReference>
<feature type="compositionally biased region" description="Low complexity" evidence="15">
    <location>
        <begin position="577"/>
        <end position="654"/>
    </location>
</feature>
<dbReference type="Pfam" id="PF00672">
    <property type="entry name" value="HAMP"/>
    <property type="match status" value="1"/>
</dbReference>
<keyword evidence="11 16" id="KW-1133">Transmembrane helix</keyword>
<dbReference type="PRINTS" id="PR00344">
    <property type="entry name" value="BCTRLSENSOR"/>
</dbReference>
<evidence type="ECO:0000256" key="14">
    <source>
        <dbReference type="ARBA" id="ARBA00035305"/>
    </source>
</evidence>
<dbReference type="EC" id="2.7.13.3" evidence="3"/>
<evidence type="ECO:0000256" key="8">
    <source>
        <dbReference type="ARBA" id="ARBA00022741"/>
    </source>
</evidence>
<proteinExistence type="predicted"/>
<dbReference type="PROSITE" id="PS50109">
    <property type="entry name" value="HIS_KIN"/>
    <property type="match status" value="1"/>
</dbReference>
<evidence type="ECO:0000259" key="17">
    <source>
        <dbReference type="PROSITE" id="PS50109"/>
    </source>
</evidence>
<keyword evidence="7 16" id="KW-0812">Transmembrane</keyword>
<dbReference type="PANTHER" id="PTHR43547:SF2">
    <property type="entry name" value="HYBRID SIGNAL TRANSDUCTION HISTIDINE KINASE C"/>
    <property type="match status" value="1"/>
</dbReference>
<gene>
    <name evidence="19" type="primary">mtrB</name>
    <name evidence="19" type="ORF">GCM10011588_23830</name>
</gene>
<evidence type="ECO:0000256" key="7">
    <source>
        <dbReference type="ARBA" id="ARBA00022692"/>
    </source>
</evidence>
<keyword evidence="5" id="KW-0597">Phosphoprotein</keyword>
<evidence type="ECO:0000256" key="6">
    <source>
        <dbReference type="ARBA" id="ARBA00022679"/>
    </source>
</evidence>